<dbReference type="SUPFAM" id="SSF46955">
    <property type="entry name" value="Putative DNA-binding domain"/>
    <property type="match status" value="1"/>
</dbReference>
<protein>
    <submittedName>
        <fullName evidence="2">Helix-turn-helix domain-containing protein</fullName>
    </submittedName>
</protein>
<organism evidence="2 3">
    <name type="scientific">Paenibacillus gansuensis</name>
    <dbReference type="NCBI Taxonomy" id="306542"/>
    <lineage>
        <taxon>Bacteria</taxon>
        <taxon>Bacillati</taxon>
        <taxon>Bacillota</taxon>
        <taxon>Bacilli</taxon>
        <taxon>Bacillales</taxon>
        <taxon>Paenibacillaceae</taxon>
        <taxon>Paenibacillus</taxon>
    </lineage>
</organism>
<accession>A0ABW5PGT9</accession>
<keyword evidence="3" id="KW-1185">Reference proteome</keyword>
<evidence type="ECO:0000259" key="1">
    <source>
        <dbReference type="Pfam" id="PF12728"/>
    </source>
</evidence>
<dbReference type="Pfam" id="PF12728">
    <property type="entry name" value="HTH_17"/>
    <property type="match status" value="1"/>
</dbReference>
<comment type="caution">
    <text evidence="2">The sequence shown here is derived from an EMBL/GenBank/DDBJ whole genome shotgun (WGS) entry which is preliminary data.</text>
</comment>
<dbReference type="RefSeq" id="WP_377605367.1">
    <property type="nucleotide sequence ID" value="NZ_JBHUME010000012.1"/>
</dbReference>
<dbReference type="EMBL" id="JBHUME010000012">
    <property type="protein sequence ID" value="MFD2614468.1"/>
    <property type="molecule type" value="Genomic_DNA"/>
</dbReference>
<evidence type="ECO:0000313" key="2">
    <source>
        <dbReference type="EMBL" id="MFD2614468.1"/>
    </source>
</evidence>
<dbReference type="Proteomes" id="UP001597541">
    <property type="component" value="Unassembled WGS sequence"/>
</dbReference>
<evidence type="ECO:0000313" key="3">
    <source>
        <dbReference type="Proteomes" id="UP001597541"/>
    </source>
</evidence>
<reference evidence="3" key="1">
    <citation type="journal article" date="2019" name="Int. J. Syst. Evol. Microbiol.">
        <title>The Global Catalogue of Microorganisms (GCM) 10K type strain sequencing project: providing services to taxonomists for standard genome sequencing and annotation.</title>
        <authorList>
            <consortium name="The Broad Institute Genomics Platform"/>
            <consortium name="The Broad Institute Genome Sequencing Center for Infectious Disease"/>
            <person name="Wu L."/>
            <person name="Ma J."/>
        </authorList>
    </citation>
    <scope>NUCLEOTIDE SEQUENCE [LARGE SCALE GENOMIC DNA]</scope>
    <source>
        <strain evidence="3">KCTC 3950</strain>
    </source>
</reference>
<gene>
    <name evidence="2" type="ORF">ACFSUF_18815</name>
</gene>
<dbReference type="InterPro" id="IPR010093">
    <property type="entry name" value="SinI_DNA-bd"/>
</dbReference>
<feature type="domain" description="Helix-turn-helix" evidence="1">
    <location>
        <begin position="21"/>
        <end position="68"/>
    </location>
</feature>
<sequence>MTEVEIRQLIRNELKIAPATMDVSEAATYTGICVDTLYTMAREKQIPHIRLRGRVFFRKESIDNWFSQLEKESVQMQLA</sequence>
<proteinExistence type="predicted"/>
<name>A0ABW5PGT9_9BACL</name>
<dbReference type="NCBIfam" id="TIGR01764">
    <property type="entry name" value="excise"/>
    <property type="match status" value="1"/>
</dbReference>
<dbReference type="InterPro" id="IPR041657">
    <property type="entry name" value="HTH_17"/>
</dbReference>
<dbReference type="InterPro" id="IPR009061">
    <property type="entry name" value="DNA-bd_dom_put_sf"/>
</dbReference>